<name>A0A0R2B6M7_9LACO</name>
<dbReference type="Gene3D" id="1.20.58.1910">
    <property type="match status" value="1"/>
</dbReference>
<evidence type="ECO:0000259" key="1">
    <source>
        <dbReference type="SMART" id="SM00471"/>
    </source>
</evidence>
<proteinExistence type="predicted"/>
<dbReference type="PANTHER" id="PTHR33594:SF1">
    <property type="entry name" value="HD_PDEASE DOMAIN-CONTAINING PROTEIN"/>
    <property type="match status" value="1"/>
</dbReference>
<dbReference type="RefSeq" id="WP_056959117.1">
    <property type="nucleotide sequence ID" value="NZ_AYYN01000089.1"/>
</dbReference>
<dbReference type="AlphaFoldDB" id="A0A0R2B6M7"/>
<reference evidence="2 3" key="1">
    <citation type="journal article" date="2015" name="Genome Announc.">
        <title>Expanding the biotechnology potential of lactobacilli through comparative genomics of 213 strains and associated genera.</title>
        <authorList>
            <person name="Sun Z."/>
            <person name="Harris H.M."/>
            <person name="McCann A."/>
            <person name="Guo C."/>
            <person name="Argimon S."/>
            <person name="Zhang W."/>
            <person name="Yang X."/>
            <person name="Jeffery I.B."/>
            <person name="Cooney J.C."/>
            <person name="Kagawa T.F."/>
            <person name="Liu W."/>
            <person name="Song Y."/>
            <person name="Salvetti E."/>
            <person name="Wrobel A."/>
            <person name="Rasinkangas P."/>
            <person name="Parkhill J."/>
            <person name="Rea M.C."/>
            <person name="O'Sullivan O."/>
            <person name="Ritari J."/>
            <person name="Douillard F.P."/>
            <person name="Paul Ross R."/>
            <person name="Yang R."/>
            <person name="Briner A.E."/>
            <person name="Felis G.E."/>
            <person name="de Vos W.M."/>
            <person name="Barrangou R."/>
            <person name="Klaenhammer T.R."/>
            <person name="Caufield P.W."/>
            <person name="Cui Y."/>
            <person name="Zhang H."/>
            <person name="O'Toole P.W."/>
        </authorList>
    </citation>
    <scope>NUCLEOTIDE SEQUENCE [LARGE SCALE GENOMIC DNA]</scope>
    <source>
        <strain evidence="2 3">DSM 20452</strain>
    </source>
</reference>
<dbReference type="InterPro" id="IPR006674">
    <property type="entry name" value="HD_domain"/>
</dbReference>
<sequence length="213" mass="24088">MNQTQQLAQLHAYTYEKLSHDHTGHDMAHIERVVKMARTLNEKLGGNSFVVQAAALLHDVVDEKLFTDIDQAKASVIAQMQALEVSQSEQDHIMEIISKMSFSHSLAGKQELSLEGQIVQDADWLDAIGAIGIARAIYYGACHKEKLYDPAMPPRKKLDKAAYRDLSNETVINHFYEKLFKIKDMLNTAEAKAIAKERHELMVAYVTAFKTDW</sequence>
<dbReference type="GO" id="GO:0016787">
    <property type="term" value="F:hydrolase activity"/>
    <property type="evidence" value="ECO:0007669"/>
    <property type="project" value="UniProtKB-KW"/>
</dbReference>
<comment type="caution">
    <text evidence="2">The sequence shown here is derived from an EMBL/GenBank/DDBJ whole genome shotgun (WGS) entry which is preliminary data.</text>
</comment>
<dbReference type="EMBL" id="AYYN01000089">
    <property type="protein sequence ID" value="KRM74714.1"/>
    <property type="molecule type" value="Genomic_DNA"/>
</dbReference>
<dbReference type="Proteomes" id="UP000051612">
    <property type="component" value="Unassembled WGS sequence"/>
</dbReference>
<protein>
    <submittedName>
        <fullName evidence="2">HD superfamily hydrolase</fullName>
    </submittedName>
</protein>
<dbReference type="PATRIC" id="fig|1423772.3.peg.343"/>
<dbReference type="SMART" id="SM00471">
    <property type="entry name" value="HDc"/>
    <property type="match status" value="1"/>
</dbReference>
<keyword evidence="2" id="KW-0378">Hydrolase</keyword>
<dbReference type="SUPFAM" id="SSF109604">
    <property type="entry name" value="HD-domain/PDEase-like"/>
    <property type="match status" value="1"/>
</dbReference>
<dbReference type="Pfam" id="PF01966">
    <property type="entry name" value="HD"/>
    <property type="match status" value="1"/>
</dbReference>
<dbReference type="InterPro" id="IPR003607">
    <property type="entry name" value="HD/PDEase_dom"/>
</dbReference>
<accession>A0A0R2B6M7</accession>
<evidence type="ECO:0000313" key="2">
    <source>
        <dbReference type="EMBL" id="KRM74714.1"/>
    </source>
</evidence>
<organism evidence="2 3">
    <name type="scientific">Ligilactobacillus murinus DSM 20452 = NBRC 14221</name>
    <dbReference type="NCBI Taxonomy" id="1423772"/>
    <lineage>
        <taxon>Bacteria</taxon>
        <taxon>Bacillati</taxon>
        <taxon>Bacillota</taxon>
        <taxon>Bacilli</taxon>
        <taxon>Lactobacillales</taxon>
        <taxon>Lactobacillaceae</taxon>
        <taxon>Ligilactobacillus</taxon>
    </lineage>
</organism>
<dbReference type="PANTHER" id="PTHR33594">
    <property type="entry name" value="SUPERFAMILY HYDROLASE, PUTATIVE (AFU_ORTHOLOGUE AFUA_1G03035)-RELATED"/>
    <property type="match status" value="1"/>
</dbReference>
<feature type="domain" description="HD/PDEase" evidence="1">
    <location>
        <begin position="22"/>
        <end position="137"/>
    </location>
</feature>
<evidence type="ECO:0000313" key="3">
    <source>
        <dbReference type="Proteomes" id="UP000051612"/>
    </source>
</evidence>
<dbReference type="CDD" id="cd00077">
    <property type="entry name" value="HDc"/>
    <property type="match status" value="1"/>
</dbReference>
<dbReference type="Gene3D" id="1.10.472.50">
    <property type="entry name" value="HD-domain/PDEase-like"/>
    <property type="match status" value="1"/>
</dbReference>
<gene>
    <name evidence="2" type="ORF">FC48_GL000313</name>
</gene>